<comment type="caution">
    <text evidence="1">The sequence shown here is derived from an EMBL/GenBank/DDBJ whole genome shotgun (WGS) entry which is preliminary data.</text>
</comment>
<dbReference type="Proteomes" id="UP000276886">
    <property type="component" value="Unassembled WGS sequence"/>
</dbReference>
<protein>
    <submittedName>
        <fullName evidence="1">Uncharacterized protein</fullName>
    </submittedName>
</protein>
<dbReference type="Pfam" id="PF10118">
    <property type="entry name" value="Metal_hydrol"/>
    <property type="match status" value="1"/>
</dbReference>
<accession>A0A2V4QHZ4</accession>
<gene>
    <name evidence="1" type="ORF">ALQ44_00683</name>
</gene>
<proteinExistence type="predicted"/>
<reference evidence="1 2" key="1">
    <citation type="submission" date="2018-08" db="EMBL/GenBank/DDBJ databases">
        <title>Recombination of ecologically and evolutionarily significant loci maintains genetic cohesion in the Pseudomonas syringae species complex.</title>
        <authorList>
            <person name="Dillon M."/>
            <person name="Thakur S."/>
            <person name="Almeida R.N.D."/>
            <person name="Weir B.S."/>
            <person name="Guttman D.S."/>
        </authorList>
    </citation>
    <scope>NUCLEOTIDE SEQUENCE [LARGE SCALE GENOMIC DNA]</scope>
    <source>
        <strain evidence="1 2">ICMP 2788</strain>
    </source>
</reference>
<dbReference type="AlphaFoldDB" id="A0A2V4QHZ4"/>
<dbReference type="EMBL" id="RBPQ01000065">
    <property type="protein sequence ID" value="RMO31072.1"/>
    <property type="molecule type" value="Genomic_DNA"/>
</dbReference>
<organism evidence="1 2">
    <name type="scientific">Pseudomonas syringae pv. pisi</name>
    <dbReference type="NCBI Taxonomy" id="59510"/>
    <lineage>
        <taxon>Bacteria</taxon>
        <taxon>Pseudomonadati</taxon>
        <taxon>Pseudomonadota</taxon>
        <taxon>Gammaproteobacteria</taxon>
        <taxon>Pseudomonadales</taxon>
        <taxon>Pseudomonadaceae</taxon>
        <taxon>Pseudomonas</taxon>
        <taxon>Pseudomonas syringae</taxon>
    </lineage>
</organism>
<name>A0A2V4QHZ4_PSESJ</name>
<evidence type="ECO:0000313" key="2">
    <source>
        <dbReference type="Proteomes" id="UP000276886"/>
    </source>
</evidence>
<evidence type="ECO:0000313" key="1">
    <source>
        <dbReference type="EMBL" id="RMO31072.1"/>
    </source>
</evidence>
<dbReference type="PANTHER" id="PTHR39456:SF1">
    <property type="entry name" value="METAL-DEPENDENT HYDROLASE"/>
    <property type="match status" value="1"/>
</dbReference>
<dbReference type="InterPro" id="IPR016516">
    <property type="entry name" value="UCP07580"/>
</dbReference>
<sequence length="306" mass="35414">MRIRRIPFDLRQAMGIGADFDFRWAYDDQTSLVGLGYSFYLEYIEYFCNFVSRFARPHMRDQALLANEQTFLAQEMHHAKAHKHLNSFLSAAPAVSDRFHPRIYPCLKLFHEAHYKSIMQEIGEGTLSALKEALLKIAVFESKNCVSSFIFFEQLFSGSNFARTCASSRNTGILYLLAYHFAEEIEHCDIAVDVYQHIFQESVWSVPRVQSQIIDPHHAEQESLAAALHCAHQLGVRTDIERLSNSPFMTFTKARQLELINENFDLNTGTVLEQRRSYVRQWNEVWEPALRQQVLKQIELRTTAAG</sequence>
<dbReference type="RefSeq" id="WP_003345776.1">
    <property type="nucleotide sequence ID" value="NZ_QJTX01000039.1"/>
</dbReference>
<dbReference type="PANTHER" id="PTHR39456">
    <property type="entry name" value="METAL-DEPENDENT HYDROLASE"/>
    <property type="match status" value="1"/>
</dbReference>